<dbReference type="Pfam" id="PF06388">
    <property type="entry name" value="DUF1075"/>
    <property type="match status" value="1"/>
</dbReference>
<gene>
    <name evidence="7" type="ORF">PMAYCL1PPCAC_07599</name>
</gene>
<sequence>SYRIWAYPPSALNSITGLHGDHENKMLSSRVALRTFQLRGLRPFSSTAKPEDTPATKNENQVEYSKPMYATKAKFEKERFDHRFQSAGEHGQVPTKWQKRFLVWTKIYKHQSEIPDTVAHNTMNRMHDRMRVVFIVYGVIGCFFIAFFLERINSARVNRDKEIGVVVKSM</sequence>
<reference evidence="8" key="1">
    <citation type="submission" date="2022-10" db="EMBL/GenBank/DDBJ databases">
        <title>Genome assembly of Pristionchus species.</title>
        <authorList>
            <person name="Yoshida K."/>
            <person name="Sommer R.J."/>
        </authorList>
    </citation>
    <scope>NUCLEOTIDE SEQUENCE [LARGE SCALE GENOMIC DNA]</scope>
    <source>
        <strain evidence="8">RS5460</strain>
    </source>
</reference>
<dbReference type="PANTHER" id="PTHR13674">
    <property type="entry name" value="GROWTH AND TRANSFORMATION-DEPENDENT PROTEIN"/>
    <property type="match status" value="1"/>
</dbReference>
<dbReference type="GO" id="GO:0016020">
    <property type="term" value="C:membrane"/>
    <property type="evidence" value="ECO:0007669"/>
    <property type="project" value="UniProtKB-SubCell"/>
</dbReference>
<evidence type="ECO:0000313" key="7">
    <source>
        <dbReference type="EMBL" id="GMR37404.1"/>
    </source>
</evidence>
<accession>A0AAN4ZCF3</accession>
<evidence type="ECO:0000256" key="3">
    <source>
        <dbReference type="ARBA" id="ARBA00022692"/>
    </source>
</evidence>
<keyword evidence="5 6" id="KW-0472">Membrane</keyword>
<evidence type="ECO:0000256" key="6">
    <source>
        <dbReference type="SAM" id="Phobius"/>
    </source>
</evidence>
<evidence type="ECO:0000256" key="1">
    <source>
        <dbReference type="ARBA" id="ARBA00004167"/>
    </source>
</evidence>
<comment type="caution">
    <text evidence="7">The sequence shown here is derived from an EMBL/GenBank/DDBJ whole genome shotgun (WGS) entry which is preliminary data.</text>
</comment>
<proteinExistence type="inferred from homology"/>
<evidence type="ECO:0000256" key="4">
    <source>
        <dbReference type="ARBA" id="ARBA00022989"/>
    </source>
</evidence>
<evidence type="ECO:0000313" key="8">
    <source>
        <dbReference type="Proteomes" id="UP001328107"/>
    </source>
</evidence>
<keyword evidence="3 6" id="KW-0812">Transmembrane</keyword>
<organism evidence="7 8">
    <name type="scientific">Pristionchus mayeri</name>
    <dbReference type="NCBI Taxonomy" id="1317129"/>
    <lineage>
        <taxon>Eukaryota</taxon>
        <taxon>Metazoa</taxon>
        <taxon>Ecdysozoa</taxon>
        <taxon>Nematoda</taxon>
        <taxon>Chromadorea</taxon>
        <taxon>Rhabditida</taxon>
        <taxon>Rhabditina</taxon>
        <taxon>Diplogasteromorpha</taxon>
        <taxon>Diplogasteroidea</taxon>
        <taxon>Neodiplogasteridae</taxon>
        <taxon>Pristionchus</taxon>
    </lineage>
</organism>
<comment type="similarity">
    <text evidence="2">Belongs to the UPF0389 family.</text>
</comment>
<name>A0AAN4ZCF3_9BILA</name>
<protein>
    <submittedName>
        <fullName evidence="7">Uncharacterized protein</fullName>
    </submittedName>
</protein>
<dbReference type="AlphaFoldDB" id="A0AAN4ZCF3"/>
<evidence type="ECO:0000256" key="5">
    <source>
        <dbReference type="ARBA" id="ARBA00023136"/>
    </source>
</evidence>
<dbReference type="InterPro" id="IPR009432">
    <property type="entry name" value="DUF1075"/>
</dbReference>
<dbReference type="Proteomes" id="UP001328107">
    <property type="component" value="Unassembled WGS sequence"/>
</dbReference>
<comment type="subcellular location">
    <subcellularLocation>
        <location evidence="1">Membrane</location>
        <topology evidence="1">Single-pass membrane protein</topology>
    </subcellularLocation>
</comment>
<evidence type="ECO:0000256" key="2">
    <source>
        <dbReference type="ARBA" id="ARBA00007363"/>
    </source>
</evidence>
<keyword evidence="8" id="KW-1185">Reference proteome</keyword>
<dbReference type="PANTHER" id="PTHR13674:SF5">
    <property type="entry name" value="UPF0389 PROTEIN CG9231"/>
    <property type="match status" value="1"/>
</dbReference>
<feature type="transmembrane region" description="Helical" evidence="6">
    <location>
        <begin position="132"/>
        <end position="149"/>
    </location>
</feature>
<dbReference type="EMBL" id="BTRK01000002">
    <property type="protein sequence ID" value="GMR37404.1"/>
    <property type="molecule type" value="Genomic_DNA"/>
</dbReference>
<keyword evidence="4 6" id="KW-1133">Transmembrane helix</keyword>
<feature type="non-terminal residue" evidence="7">
    <location>
        <position position="1"/>
    </location>
</feature>